<sequence>MSERAVAPSERVLSPSGQNYRRLLKSTPVLLGALAPLLVVRNGPVSVLAAALVALTLAAVVQVMRREQRVIVTGSHLKMERPIMLARTRERADIAKAVSVRVSASSGTRANRNLLLLDRRERLILRLKSPQWSPEDMRQLVRWLGVSPEELDQAVTARQLGRRFPHAVPLSERFPFLSGVAVVAVIATLLVSASMLLD</sequence>
<comment type="caution">
    <text evidence="2">The sequence shown here is derived from an EMBL/GenBank/DDBJ whole genome shotgun (WGS) entry which is preliminary data.</text>
</comment>
<keyword evidence="1" id="KW-0472">Membrane</keyword>
<keyword evidence="1" id="KW-0812">Transmembrane</keyword>
<accession>A0A6L9SBC3</accession>
<name>A0A6L9SBC3_9ACTN</name>
<keyword evidence="1" id="KW-1133">Transmembrane helix</keyword>
<dbReference type="RefSeq" id="WP_163741235.1">
    <property type="nucleotide sequence ID" value="NZ_JAAGOA010000015.1"/>
</dbReference>
<evidence type="ECO:0000313" key="2">
    <source>
        <dbReference type="EMBL" id="NEE02566.1"/>
    </source>
</evidence>
<dbReference type="Proteomes" id="UP000475214">
    <property type="component" value="Unassembled WGS sequence"/>
</dbReference>
<proteinExistence type="predicted"/>
<feature type="transmembrane region" description="Helical" evidence="1">
    <location>
        <begin position="45"/>
        <end position="64"/>
    </location>
</feature>
<evidence type="ECO:0000313" key="3">
    <source>
        <dbReference type="Proteomes" id="UP000475214"/>
    </source>
</evidence>
<dbReference type="EMBL" id="JAAGOA010000015">
    <property type="protein sequence ID" value="NEE02566.1"/>
    <property type="molecule type" value="Genomic_DNA"/>
</dbReference>
<keyword evidence="3" id="KW-1185">Reference proteome</keyword>
<organism evidence="2 3">
    <name type="scientific">Phytoactinopolyspora halotolerans</name>
    <dbReference type="NCBI Taxonomy" id="1981512"/>
    <lineage>
        <taxon>Bacteria</taxon>
        <taxon>Bacillati</taxon>
        <taxon>Actinomycetota</taxon>
        <taxon>Actinomycetes</taxon>
        <taxon>Jiangellales</taxon>
        <taxon>Jiangellaceae</taxon>
        <taxon>Phytoactinopolyspora</taxon>
    </lineage>
</organism>
<gene>
    <name evidence="2" type="ORF">G1H10_20575</name>
</gene>
<dbReference type="AlphaFoldDB" id="A0A6L9SBC3"/>
<evidence type="ECO:0000256" key="1">
    <source>
        <dbReference type="SAM" id="Phobius"/>
    </source>
</evidence>
<feature type="transmembrane region" description="Helical" evidence="1">
    <location>
        <begin position="174"/>
        <end position="197"/>
    </location>
</feature>
<reference evidence="2 3" key="1">
    <citation type="submission" date="2020-02" db="EMBL/GenBank/DDBJ databases">
        <authorList>
            <person name="Li X.-J."/>
            <person name="Han X.-M."/>
        </authorList>
    </citation>
    <scope>NUCLEOTIDE SEQUENCE [LARGE SCALE GENOMIC DNA]</scope>
    <source>
        <strain evidence="2 3">CCTCC AB 2017055</strain>
    </source>
</reference>
<protein>
    <submittedName>
        <fullName evidence="2">Uncharacterized protein</fullName>
    </submittedName>
</protein>